<evidence type="ECO:0000313" key="7">
    <source>
        <dbReference type="EMBL" id="MDT0381237.1"/>
    </source>
</evidence>
<comment type="catalytic activity">
    <reaction evidence="1">
        <text>Hydrolyzes the link between N-acetylmuramoyl residues and L-amino acid residues in certain cell-wall glycopeptides.</text>
        <dbReference type="EC" id="3.5.1.28"/>
    </reaction>
</comment>
<dbReference type="PANTHER" id="PTHR30417:SF1">
    <property type="entry name" value="N-ACETYLMURAMOYL-L-ALANINE AMIDASE AMID"/>
    <property type="match status" value="1"/>
</dbReference>
<dbReference type="Gene3D" id="3.40.80.10">
    <property type="entry name" value="Peptidoglycan recognition protein-like"/>
    <property type="match status" value="1"/>
</dbReference>
<evidence type="ECO:0000259" key="6">
    <source>
        <dbReference type="SMART" id="SM00644"/>
    </source>
</evidence>
<keyword evidence="8" id="KW-1185">Reference proteome</keyword>
<name>A0ABU2NW70_9ACTN</name>
<evidence type="ECO:0000256" key="4">
    <source>
        <dbReference type="ARBA" id="ARBA00023316"/>
    </source>
</evidence>
<evidence type="ECO:0000313" key="8">
    <source>
        <dbReference type="Proteomes" id="UP001183414"/>
    </source>
</evidence>
<feature type="region of interest" description="Disordered" evidence="5">
    <location>
        <begin position="1"/>
        <end position="24"/>
    </location>
</feature>
<dbReference type="CDD" id="cd06583">
    <property type="entry name" value="PGRP"/>
    <property type="match status" value="1"/>
</dbReference>
<sequence>MQTAAAAPVLASARPAEPPAGSLQGAFQRAAERYEVPRSVLLGVSYLQSRWDGHAGAASVSGGYGPMHLTDLRTALAESGEHHHGGAEDPRGDAARPLDVAGLSETARAGEGREAGRVPERLRTLPEAAELTGIAAERLREDPAANIAGGAALLAQAQRELGLPASEDPADWFGAVAAYSGADDESAAAAFAEEVFSVLRRGARRVTDAGQPVELEPSPALRPGGGRASGPGVRAGAPDGPVECPAKLSCTWQPAAYERWEKEDGSTDYGNHDRARRPAVGAVDYLVVHDVEGYWNGATSLIENPDYVSWHYTLRSSDGHVAQHLRTRDVGWHAGNWYVNARSVGLEHEGFLTKPDAWYTEAMYRSSARLVRYLAKKYDIPLDRQHVLGHDNVPGTTPSAVRGMHTDPGPYWDWAHYFRLLGAPFGPEGSWRGAQMVTILPDYDAHRPVYTRCDDSGDPCAPHGSAAVRLHTAPDPDAPLVKDIGLRPDGDPSTTGVNDTGARATTGQQYALAGRDGDWTAIWYLGRKAWFHNPADRPTAVPARGRIVTPKEGRGPVAVYGRAYPEAGAYPEDVPVQDIERLPYELKAGQRYVVGLRTRGSFLWAQSYDPSGGKAVVVHGERRYVQVQFGHRVAIVDARDVRVTTV</sequence>
<dbReference type="Proteomes" id="UP001183414">
    <property type="component" value="Unassembled WGS sequence"/>
</dbReference>
<dbReference type="EMBL" id="JAVREQ010000020">
    <property type="protein sequence ID" value="MDT0381237.1"/>
    <property type="molecule type" value="Genomic_DNA"/>
</dbReference>
<evidence type="ECO:0000256" key="5">
    <source>
        <dbReference type="SAM" id="MobiDB-lite"/>
    </source>
</evidence>
<dbReference type="InterPro" id="IPR036505">
    <property type="entry name" value="Amidase/PGRP_sf"/>
</dbReference>
<dbReference type="SMART" id="SM00644">
    <property type="entry name" value="Ami_2"/>
    <property type="match status" value="1"/>
</dbReference>
<dbReference type="Pfam" id="PF01510">
    <property type="entry name" value="Amidase_2"/>
    <property type="match status" value="1"/>
</dbReference>
<comment type="caution">
    <text evidence="7">The sequence shown here is derived from an EMBL/GenBank/DDBJ whole genome shotgun (WGS) entry which is preliminary data.</text>
</comment>
<feature type="region of interest" description="Disordered" evidence="5">
    <location>
        <begin position="209"/>
        <end position="238"/>
    </location>
</feature>
<dbReference type="EC" id="3.5.1.28" evidence="2"/>
<keyword evidence="4" id="KW-0961">Cell wall biogenesis/degradation</keyword>
<reference evidence="8" key="1">
    <citation type="submission" date="2023-07" db="EMBL/GenBank/DDBJ databases">
        <title>30 novel species of actinomycetes from the DSMZ collection.</title>
        <authorList>
            <person name="Nouioui I."/>
        </authorList>
    </citation>
    <scope>NUCLEOTIDE SEQUENCE [LARGE SCALE GENOMIC DNA]</scope>
    <source>
        <strain evidence="8">DSM 42041</strain>
    </source>
</reference>
<proteinExistence type="predicted"/>
<keyword evidence="3" id="KW-0378">Hydrolase</keyword>
<dbReference type="SUPFAM" id="SSF55846">
    <property type="entry name" value="N-acetylmuramoyl-L-alanine amidase-like"/>
    <property type="match status" value="1"/>
</dbReference>
<evidence type="ECO:0000256" key="3">
    <source>
        <dbReference type="ARBA" id="ARBA00022801"/>
    </source>
</evidence>
<dbReference type="InterPro" id="IPR051206">
    <property type="entry name" value="NAMLAA_amidase_2"/>
</dbReference>
<feature type="compositionally biased region" description="Low complexity" evidence="5">
    <location>
        <begin position="1"/>
        <end position="15"/>
    </location>
</feature>
<feature type="domain" description="N-acetylmuramoyl-L-alanine amidase" evidence="6">
    <location>
        <begin position="269"/>
        <end position="409"/>
    </location>
</feature>
<evidence type="ECO:0000256" key="2">
    <source>
        <dbReference type="ARBA" id="ARBA00011901"/>
    </source>
</evidence>
<dbReference type="InterPro" id="IPR002502">
    <property type="entry name" value="Amidase_domain"/>
</dbReference>
<gene>
    <name evidence="7" type="ORF">RM572_20985</name>
</gene>
<dbReference type="PANTHER" id="PTHR30417">
    <property type="entry name" value="N-ACETYLMURAMOYL-L-ALANINE AMIDASE AMID"/>
    <property type="match status" value="1"/>
</dbReference>
<protein>
    <recommendedName>
        <fullName evidence="2">N-acetylmuramoyl-L-alanine amidase</fullName>
        <ecNumber evidence="2">3.5.1.28</ecNumber>
    </recommendedName>
</protein>
<dbReference type="Gene3D" id="1.10.530.10">
    <property type="match status" value="1"/>
</dbReference>
<evidence type="ECO:0000256" key="1">
    <source>
        <dbReference type="ARBA" id="ARBA00001561"/>
    </source>
</evidence>
<accession>A0ABU2NW70</accession>
<organism evidence="7 8">
    <name type="scientific">Streptomyces hazeniae</name>
    <dbReference type="NCBI Taxonomy" id="3075538"/>
    <lineage>
        <taxon>Bacteria</taxon>
        <taxon>Bacillati</taxon>
        <taxon>Actinomycetota</taxon>
        <taxon>Actinomycetes</taxon>
        <taxon>Kitasatosporales</taxon>
        <taxon>Streptomycetaceae</taxon>
        <taxon>Streptomyces</taxon>
    </lineage>
</organism>